<evidence type="ECO:0008006" key="4">
    <source>
        <dbReference type="Google" id="ProtNLM"/>
    </source>
</evidence>
<keyword evidence="1" id="KW-0732">Signal</keyword>
<sequence>MAGLAAGCLAGALLGSPRTVLAAVPPAYNVVNVGSQYGGEPYIISDPAGNLYDSSPSLGAGFLLSTNHGAGWTGPFTADPSSGDTALGSDQSGAIYLANLAGGDGGPAPLQSDVFKTIDKGQHFSQGTPVNLPGKTCGTSCSPFGVDRQWVDGYIPPGGTTDSALVVLMYHDFYGASRIDVNISTDGGKKFGNPIDVQANFAPAAAQQAGIVNADSLCDTVPVGVFIAKGGPHPGRIITAWIAADPSAPATGCNLSQAQSFHNLIVAFSDDQGKTWTPQVAFDGGLFHDASSPFTGFTLDNQGNPYFGFTMNLNADPATCANTNTPPAPKCEFDTYVVYSPDGGSTWKGGAGTRPPTALLPPPGSAAVPIKVNTDQGTHFFPWIAAQDPGHVVVSYLHTGDLIATDLNGKEHPGSCFPAACKFPGVWNLFASQSANLNAADPSAVQFATTQVTEKGMHMGDICNLGIACVPKVSNRNLLDYQTVAIDPLGCAHIAYADDLNLPNNLKAANQTAGCFTPAPIGGAAPEAPWAVLLVPTGLAAVWYVSRRRRGHSLPAAA</sequence>
<protein>
    <recommendedName>
        <fullName evidence="4">Exo-alpha-sialidase</fullName>
    </recommendedName>
</protein>
<dbReference type="Proteomes" id="UP000614410">
    <property type="component" value="Unassembled WGS sequence"/>
</dbReference>
<dbReference type="AlphaFoldDB" id="A0A934N9A9"/>
<evidence type="ECO:0000313" key="2">
    <source>
        <dbReference type="EMBL" id="MBJ7608842.1"/>
    </source>
</evidence>
<feature type="signal peptide" evidence="1">
    <location>
        <begin position="1"/>
        <end position="22"/>
    </location>
</feature>
<organism evidence="2 3">
    <name type="scientific">Candidatus Amunia macphersoniae</name>
    <dbReference type="NCBI Taxonomy" id="3127014"/>
    <lineage>
        <taxon>Bacteria</taxon>
        <taxon>Bacillati</taxon>
        <taxon>Candidatus Dormiibacterota</taxon>
        <taxon>Candidatus Dormibacteria</taxon>
        <taxon>Candidatus Aeolococcales</taxon>
        <taxon>Candidatus Aeolococcaceae</taxon>
        <taxon>Candidatus Amunia</taxon>
    </lineage>
</organism>
<proteinExistence type="predicted"/>
<dbReference type="EMBL" id="JAEKNN010000025">
    <property type="protein sequence ID" value="MBJ7608842.1"/>
    <property type="molecule type" value="Genomic_DNA"/>
</dbReference>
<dbReference type="SUPFAM" id="SSF50939">
    <property type="entry name" value="Sialidases"/>
    <property type="match status" value="2"/>
</dbReference>
<accession>A0A934N9A9</accession>
<gene>
    <name evidence="2" type="ORF">JF887_05360</name>
</gene>
<name>A0A934N9A9_9BACT</name>
<dbReference type="InterPro" id="IPR036278">
    <property type="entry name" value="Sialidase_sf"/>
</dbReference>
<feature type="chain" id="PRO_5038131266" description="Exo-alpha-sialidase" evidence="1">
    <location>
        <begin position="23"/>
        <end position="558"/>
    </location>
</feature>
<reference evidence="2 3" key="1">
    <citation type="submission" date="2020-10" db="EMBL/GenBank/DDBJ databases">
        <title>Ca. Dormibacterota MAGs.</title>
        <authorList>
            <person name="Montgomery K."/>
        </authorList>
    </citation>
    <scope>NUCLEOTIDE SEQUENCE [LARGE SCALE GENOMIC DNA]</scope>
    <source>
        <strain evidence="2">Mitchell_Peninsula_5</strain>
    </source>
</reference>
<comment type="caution">
    <text evidence="2">The sequence shown here is derived from an EMBL/GenBank/DDBJ whole genome shotgun (WGS) entry which is preliminary data.</text>
</comment>
<evidence type="ECO:0000313" key="3">
    <source>
        <dbReference type="Proteomes" id="UP000614410"/>
    </source>
</evidence>
<dbReference type="CDD" id="cd15482">
    <property type="entry name" value="Sialidase_non-viral"/>
    <property type="match status" value="1"/>
</dbReference>
<evidence type="ECO:0000256" key="1">
    <source>
        <dbReference type="SAM" id="SignalP"/>
    </source>
</evidence>
<dbReference type="Gene3D" id="2.120.10.10">
    <property type="match status" value="1"/>
</dbReference>